<dbReference type="EMBL" id="JALLMC010000001">
    <property type="protein sequence ID" value="MEB6409182.1"/>
    <property type="molecule type" value="Genomic_DNA"/>
</dbReference>
<keyword evidence="3" id="KW-1185">Reference proteome</keyword>
<feature type="compositionally biased region" description="Polar residues" evidence="1">
    <location>
        <begin position="35"/>
        <end position="59"/>
    </location>
</feature>
<proteinExistence type="predicted"/>
<evidence type="ECO:0000313" key="3">
    <source>
        <dbReference type="Proteomes" id="UP001306510"/>
    </source>
</evidence>
<dbReference type="Proteomes" id="UP001306510">
    <property type="component" value="Unassembled WGS sequence"/>
</dbReference>
<sequence>MKDNTFEKKLELREWQKMFNQTSSTETESVVLKQNKPNNTNQTAEKTSKTTSFLSYLSV</sequence>
<reference evidence="2 3" key="1">
    <citation type="submission" date="2022-04" db="EMBL/GenBank/DDBJ databases">
        <title>Whole genome surviellance of AMR bacteria from Assam, India: One Health Study.</title>
        <authorList>
            <person name="Mendem S.K."/>
            <person name="Rakshit O."/>
            <person name="Murugesan D."/>
            <person name="Shome R."/>
            <person name="Raisen C."/>
            <person name="Holmes M.A."/>
            <person name="Saikia K."/>
            <person name="Shome B.R."/>
        </authorList>
    </citation>
    <scope>NUCLEOTIDE SEQUENCE [LARGE SCALE GENOMIC DNA]</scope>
    <source>
        <strain evidence="2 3">MGG-11lp</strain>
    </source>
</reference>
<feature type="region of interest" description="Disordered" evidence="1">
    <location>
        <begin position="21"/>
        <end position="59"/>
    </location>
</feature>
<comment type="caution">
    <text evidence="2">The sequence shown here is derived from an EMBL/GenBank/DDBJ whole genome shotgun (WGS) entry which is preliminary data.</text>
</comment>
<dbReference type="RefSeq" id="WP_155273614.1">
    <property type="nucleotide sequence ID" value="NZ_JALLMC010000001.1"/>
</dbReference>
<organism evidence="2 3">
    <name type="scientific">Enterobacter vonholyi</name>
    <dbReference type="NCBI Taxonomy" id="2797505"/>
    <lineage>
        <taxon>Bacteria</taxon>
        <taxon>Pseudomonadati</taxon>
        <taxon>Pseudomonadota</taxon>
        <taxon>Gammaproteobacteria</taxon>
        <taxon>Enterobacterales</taxon>
        <taxon>Enterobacteriaceae</taxon>
        <taxon>Enterobacter</taxon>
    </lineage>
</organism>
<evidence type="ECO:0000256" key="1">
    <source>
        <dbReference type="SAM" id="MobiDB-lite"/>
    </source>
</evidence>
<evidence type="ECO:0000313" key="2">
    <source>
        <dbReference type="EMBL" id="MEB6409182.1"/>
    </source>
</evidence>
<protein>
    <submittedName>
        <fullName evidence="2">Uncharacterized protein</fullName>
    </submittedName>
</protein>
<accession>A0ABU6E058</accession>
<gene>
    <name evidence="2" type="ORF">MXM28_05645</name>
</gene>
<name>A0ABU6E058_9ENTR</name>